<sequence length="233" mass="24418">MYRSRRVRTTVVLLAHGSPDPRHRQAVQAQAERTATVTGLPVRCAYLETDTPSPEQLGAELTGTVLVVPMLITPAYHARVDLPRAADLLGRGGGRVVMAESLAPDPMLVAGCVEVLDRCGVDPSGRVVLVAGGSSDGVAARGLAALVARHGPPTWRTTTLADLDPVLLERDPAVGTYLPEPPAAVLPFVLAEGVLHDRVGRLARSRHIPVAAGGLLGTAALDRLIGRRVGLSN</sequence>
<evidence type="ECO:0000256" key="2">
    <source>
        <dbReference type="ARBA" id="ARBA00023239"/>
    </source>
</evidence>
<keyword evidence="1" id="KW-0479">Metal-binding</keyword>
<keyword evidence="4" id="KW-1185">Reference proteome</keyword>
<protein>
    <submittedName>
        <fullName evidence="3">Sirohydrochlorin ferrochelatase</fullName>
    </submittedName>
</protein>
<dbReference type="InterPro" id="IPR002762">
    <property type="entry name" value="CbiX-like"/>
</dbReference>
<dbReference type="Proteomes" id="UP000315628">
    <property type="component" value="Unassembled WGS sequence"/>
</dbReference>
<dbReference type="GO" id="GO:0016829">
    <property type="term" value="F:lyase activity"/>
    <property type="evidence" value="ECO:0007669"/>
    <property type="project" value="UniProtKB-KW"/>
</dbReference>
<keyword evidence="2" id="KW-0456">Lyase</keyword>
<dbReference type="SUPFAM" id="SSF53800">
    <property type="entry name" value="Chelatase"/>
    <property type="match status" value="1"/>
</dbReference>
<accession>A0A560WBE2</accession>
<evidence type="ECO:0000256" key="1">
    <source>
        <dbReference type="ARBA" id="ARBA00022723"/>
    </source>
</evidence>
<dbReference type="Pfam" id="PF01903">
    <property type="entry name" value="CbiX"/>
    <property type="match status" value="1"/>
</dbReference>
<evidence type="ECO:0000313" key="4">
    <source>
        <dbReference type="Proteomes" id="UP000315628"/>
    </source>
</evidence>
<reference evidence="3 4" key="1">
    <citation type="submission" date="2019-06" db="EMBL/GenBank/DDBJ databases">
        <title>Sequencing the genomes of 1000 actinobacteria strains.</title>
        <authorList>
            <person name="Klenk H.-P."/>
        </authorList>
    </citation>
    <scope>NUCLEOTIDE SEQUENCE [LARGE SCALE GENOMIC DNA]</scope>
    <source>
        <strain evidence="3 4">DSM 18935</strain>
    </source>
</reference>
<dbReference type="GO" id="GO:0046872">
    <property type="term" value="F:metal ion binding"/>
    <property type="evidence" value="ECO:0007669"/>
    <property type="project" value="UniProtKB-KW"/>
</dbReference>
<dbReference type="Gene3D" id="3.40.50.1400">
    <property type="match status" value="1"/>
</dbReference>
<dbReference type="EMBL" id="VIUW01000003">
    <property type="protein sequence ID" value="TWD14795.1"/>
    <property type="molecule type" value="Genomic_DNA"/>
</dbReference>
<dbReference type="CDD" id="cd03416">
    <property type="entry name" value="CbiX_SirB_N"/>
    <property type="match status" value="1"/>
</dbReference>
<name>A0A560WBE2_9MICO</name>
<proteinExistence type="predicted"/>
<dbReference type="OrthoDB" id="482456at2"/>
<comment type="caution">
    <text evidence="3">The sequence shown here is derived from an EMBL/GenBank/DDBJ whole genome shotgun (WGS) entry which is preliminary data.</text>
</comment>
<organism evidence="3 4">
    <name type="scientific">Marihabitans asiaticum</name>
    <dbReference type="NCBI Taxonomy" id="415218"/>
    <lineage>
        <taxon>Bacteria</taxon>
        <taxon>Bacillati</taxon>
        <taxon>Actinomycetota</taxon>
        <taxon>Actinomycetes</taxon>
        <taxon>Micrococcales</taxon>
        <taxon>Intrasporangiaceae</taxon>
        <taxon>Marihabitans</taxon>
    </lineage>
</organism>
<evidence type="ECO:0000313" key="3">
    <source>
        <dbReference type="EMBL" id="TWD14795.1"/>
    </source>
</evidence>
<dbReference type="AlphaFoldDB" id="A0A560WBE2"/>
<gene>
    <name evidence="3" type="ORF">FB557_2220</name>
</gene>